<dbReference type="AlphaFoldDB" id="A0AAE0TPA7"/>
<dbReference type="InterPro" id="IPR029058">
    <property type="entry name" value="AB_hydrolase_fold"/>
</dbReference>
<dbReference type="Proteomes" id="UP001274830">
    <property type="component" value="Unassembled WGS sequence"/>
</dbReference>
<evidence type="ECO:0000256" key="2">
    <source>
        <dbReference type="ARBA" id="ARBA00022729"/>
    </source>
</evidence>
<evidence type="ECO:0000313" key="6">
    <source>
        <dbReference type="EMBL" id="KAK3671251.1"/>
    </source>
</evidence>
<dbReference type="SUPFAM" id="SSF53474">
    <property type="entry name" value="alpha/beta-Hydrolases"/>
    <property type="match status" value="1"/>
</dbReference>
<proteinExistence type="inferred from homology"/>
<dbReference type="PANTHER" id="PTHR42776">
    <property type="entry name" value="SERINE PEPTIDASE S9 FAMILY MEMBER"/>
    <property type="match status" value="1"/>
</dbReference>
<comment type="similarity">
    <text evidence="1">Belongs to the peptidase S9C family.</text>
</comment>
<protein>
    <recommendedName>
        <fullName evidence="4">Dipeptidyl-peptidase V</fullName>
    </recommendedName>
</protein>
<dbReference type="PANTHER" id="PTHR42776:SF13">
    <property type="entry name" value="DIPEPTIDYL-PEPTIDASE 5"/>
    <property type="match status" value="1"/>
</dbReference>
<dbReference type="Pfam" id="PF00326">
    <property type="entry name" value="Peptidase_S9"/>
    <property type="match status" value="1"/>
</dbReference>
<accession>A0AAE0TPA7</accession>
<dbReference type="InterPro" id="IPR001375">
    <property type="entry name" value="Peptidase_S9_cat"/>
</dbReference>
<dbReference type="Gene3D" id="3.40.50.1820">
    <property type="entry name" value="alpha/beta hydrolase"/>
    <property type="match status" value="1"/>
</dbReference>
<evidence type="ECO:0000256" key="1">
    <source>
        <dbReference type="ARBA" id="ARBA00010040"/>
    </source>
</evidence>
<organism evidence="6 7">
    <name type="scientific">Recurvomyces mirabilis</name>
    <dbReference type="NCBI Taxonomy" id="574656"/>
    <lineage>
        <taxon>Eukaryota</taxon>
        <taxon>Fungi</taxon>
        <taxon>Dikarya</taxon>
        <taxon>Ascomycota</taxon>
        <taxon>Pezizomycotina</taxon>
        <taxon>Dothideomycetes</taxon>
        <taxon>Dothideomycetidae</taxon>
        <taxon>Mycosphaerellales</taxon>
        <taxon>Teratosphaeriaceae</taxon>
        <taxon>Recurvomyces</taxon>
    </lineage>
</organism>
<sequence>MPEADNENAVALGASYGGYMMNWIQGHDLGRKFKALVCHDGITTFAGGMLATEELYFPFHDLGGTPWYDPGFSAASKEAKNNFGSSTLSDWKKWDPSEHFDQWSTPELVIHSELDYRLTVSEGLTAFNVLQARGVESEFLTFPDENHWVLKPENSLVWHKVVLNWINKHVGLPPYTKEDRDGEEFWGGVRDAKESLAELPGAGKPET</sequence>
<evidence type="ECO:0000313" key="7">
    <source>
        <dbReference type="Proteomes" id="UP001274830"/>
    </source>
</evidence>
<comment type="caution">
    <text evidence="6">The sequence shown here is derived from an EMBL/GenBank/DDBJ whole genome shotgun (WGS) entry which is preliminary data.</text>
</comment>
<keyword evidence="7" id="KW-1185">Reference proteome</keyword>
<name>A0AAE0TPA7_9PEZI</name>
<keyword evidence="2" id="KW-0732">Signal</keyword>
<evidence type="ECO:0000259" key="5">
    <source>
        <dbReference type="Pfam" id="PF00326"/>
    </source>
</evidence>
<reference evidence="6" key="1">
    <citation type="submission" date="2023-07" db="EMBL/GenBank/DDBJ databases">
        <title>Black Yeasts Isolated from many extreme environments.</title>
        <authorList>
            <person name="Coleine C."/>
            <person name="Stajich J.E."/>
            <person name="Selbmann L."/>
        </authorList>
    </citation>
    <scope>NUCLEOTIDE SEQUENCE</scope>
    <source>
        <strain evidence="6">CCFEE 5485</strain>
    </source>
</reference>
<feature type="domain" description="Peptidase S9 prolyl oligopeptidase catalytic" evidence="5">
    <location>
        <begin position="4"/>
        <end position="171"/>
    </location>
</feature>
<keyword evidence="3" id="KW-0378">Hydrolase</keyword>
<dbReference type="GO" id="GO:0006508">
    <property type="term" value="P:proteolysis"/>
    <property type="evidence" value="ECO:0007669"/>
    <property type="project" value="InterPro"/>
</dbReference>
<gene>
    <name evidence="6" type="ORF">LTR78_008886</name>
</gene>
<dbReference type="GO" id="GO:0004252">
    <property type="term" value="F:serine-type endopeptidase activity"/>
    <property type="evidence" value="ECO:0007669"/>
    <property type="project" value="TreeGrafter"/>
</dbReference>
<evidence type="ECO:0000256" key="3">
    <source>
        <dbReference type="ARBA" id="ARBA00022801"/>
    </source>
</evidence>
<dbReference type="EMBL" id="JAUTXT010000045">
    <property type="protein sequence ID" value="KAK3671251.1"/>
    <property type="molecule type" value="Genomic_DNA"/>
</dbReference>
<evidence type="ECO:0000256" key="4">
    <source>
        <dbReference type="ARBA" id="ARBA00032829"/>
    </source>
</evidence>